<evidence type="ECO:0000313" key="3">
    <source>
        <dbReference type="EMBL" id="TGB02047.1"/>
    </source>
</evidence>
<dbReference type="InterPro" id="IPR023346">
    <property type="entry name" value="Lysozyme-like_dom_sf"/>
</dbReference>
<dbReference type="PANTHER" id="PTHR37423:SF2">
    <property type="entry name" value="MEMBRANE-BOUND LYTIC MUREIN TRANSGLYCOSYLASE C"/>
    <property type="match status" value="1"/>
</dbReference>
<reference evidence="3 4" key="1">
    <citation type="journal article" date="2003" name="Int. J. Syst. Evol. Microbiol.">
        <title>Halobacillus salinus sp. nov., isolated from a salt lake on the coast of the East Sea in Korea.</title>
        <authorList>
            <person name="Yoon J.H."/>
            <person name="Kang K.H."/>
            <person name="Park Y.H."/>
        </authorList>
    </citation>
    <scope>NUCLEOTIDE SEQUENCE [LARGE SCALE GENOMIC DNA]</scope>
    <source>
        <strain evidence="3 4">HSL-3</strain>
    </source>
</reference>
<gene>
    <name evidence="3" type="ORF">E4663_14680</name>
</gene>
<dbReference type="Pfam" id="PF01464">
    <property type="entry name" value="SLT"/>
    <property type="match status" value="1"/>
</dbReference>
<feature type="domain" description="Transglycosylase SLT" evidence="2">
    <location>
        <begin position="77"/>
        <end position="184"/>
    </location>
</feature>
<dbReference type="CDD" id="cd00254">
    <property type="entry name" value="LT-like"/>
    <property type="match status" value="1"/>
</dbReference>
<sequence>MQALSMMNGQSRDSFSSGVRDMAFQSMLEAAMKQEHSVPTRTNRVTAVDLFQPATLRSTEVAAPKKVEVNNEEVDTIIQKASERFGVNVDLIRSVVKTESNFDADVVSHAGAQGLMQLMPQTAQGLGVENPFDPEQNVMGGTKYLKQMLDRYDGDSKLALAAYNAGPGNVDKYGGVPPFQETQHYVKKVLNFA</sequence>
<evidence type="ECO:0000313" key="4">
    <source>
        <dbReference type="Proteomes" id="UP000297982"/>
    </source>
</evidence>
<dbReference type="Proteomes" id="UP000297982">
    <property type="component" value="Unassembled WGS sequence"/>
</dbReference>
<evidence type="ECO:0000259" key="2">
    <source>
        <dbReference type="Pfam" id="PF01464"/>
    </source>
</evidence>
<protein>
    <submittedName>
        <fullName evidence="3">Lytic transglycosylase domain-containing protein</fullName>
    </submittedName>
</protein>
<dbReference type="AlphaFoldDB" id="A0A4Z0GY29"/>
<dbReference type="GO" id="GO:0008933">
    <property type="term" value="F:peptidoglycan lytic transglycosylase activity"/>
    <property type="evidence" value="ECO:0007669"/>
    <property type="project" value="InterPro"/>
</dbReference>
<name>A0A4Z0GY29_9BACI</name>
<proteinExistence type="inferred from homology"/>
<dbReference type="InterPro" id="IPR000189">
    <property type="entry name" value="Transglyc_AS"/>
</dbReference>
<dbReference type="EMBL" id="SRJC01000004">
    <property type="protein sequence ID" value="TGB02047.1"/>
    <property type="molecule type" value="Genomic_DNA"/>
</dbReference>
<comment type="caution">
    <text evidence="3">The sequence shown here is derived from an EMBL/GenBank/DDBJ whole genome shotgun (WGS) entry which is preliminary data.</text>
</comment>
<comment type="similarity">
    <text evidence="1">Belongs to the transglycosylase Slt family.</text>
</comment>
<dbReference type="GO" id="GO:0016020">
    <property type="term" value="C:membrane"/>
    <property type="evidence" value="ECO:0007669"/>
    <property type="project" value="InterPro"/>
</dbReference>
<dbReference type="PANTHER" id="PTHR37423">
    <property type="entry name" value="SOLUBLE LYTIC MUREIN TRANSGLYCOSYLASE-RELATED"/>
    <property type="match status" value="1"/>
</dbReference>
<organism evidence="3 4">
    <name type="scientific">Halobacillus salinus</name>
    <dbReference type="NCBI Taxonomy" id="192814"/>
    <lineage>
        <taxon>Bacteria</taxon>
        <taxon>Bacillati</taxon>
        <taxon>Bacillota</taxon>
        <taxon>Bacilli</taxon>
        <taxon>Bacillales</taxon>
        <taxon>Bacillaceae</taxon>
        <taxon>Halobacillus</taxon>
    </lineage>
</organism>
<dbReference type="STRING" id="192814.GCA_900166575_03703"/>
<dbReference type="SUPFAM" id="SSF53955">
    <property type="entry name" value="Lysozyme-like"/>
    <property type="match status" value="1"/>
</dbReference>
<accession>A0A4Z0GY29</accession>
<dbReference type="InterPro" id="IPR008258">
    <property type="entry name" value="Transglycosylase_SLT_dom_1"/>
</dbReference>
<evidence type="ECO:0000256" key="1">
    <source>
        <dbReference type="ARBA" id="ARBA00007734"/>
    </source>
</evidence>
<dbReference type="Gene3D" id="1.10.530.10">
    <property type="match status" value="1"/>
</dbReference>
<keyword evidence="4" id="KW-1185">Reference proteome</keyword>
<dbReference type="PROSITE" id="PS00922">
    <property type="entry name" value="TRANSGLYCOSYLASE"/>
    <property type="match status" value="1"/>
</dbReference>
<dbReference type="GO" id="GO:0000270">
    <property type="term" value="P:peptidoglycan metabolic process"/>
    <property type="evidence" value="ECO:0007669"/>
    <property type="project" value="InterPro"/>
</dbReference>